<feature type="active site" description="Nucleophile" evidence="7">
    <location>
        <position position="232"/>
    </location>
</feature>
<comment type="cofactor">
    <cofactor evidence="1">
        <name>Ca(2+)</name>
        <dbReference type="ChEBI" id="CHEBI:29108"/>
    </cofactor>
</comment>
<feature type="binding site" evidence="8">
    <location>
        <position position="201"/>
    </location>
    <ligand>
        <name>Ca(2+)</name>
        <dbReference type="ChEBI" id="CHEBI:29108"/>
        <label>1</label>
    </ligand>
</feature>
<dbReference type="Gene3D" id="2.40.30.140">
    <property type="match status" value="1"/>
</dbReference>
<name>A0AAW9MQI2_9FIRM</name>
<evidence type="ECO:0000256" key="2">
    <source>
        <dbReference type="ARBA" id="ARBA00008061"/>
    </source>
</evidence>
<evidence type="ECO:0000256" key="1">
    <source>
        <dbReference type="ARBA" id="ARBA00001913"/>
    </source>
</evidence>
<dbReference type="Proteomes" id="UP001357733">
    <property type="component" value="Unassembled WGS sequence"/>
</dbReference>
<evidence type="ECO:0000313" key="11">
    <source>
        <dbReference type="Proteomes" id="UP001357733"/>
    </source>
</evidence>
<feature type="binding site" evidence="8">
    <location>
        <position position="195"/>
    </location>
    <ligand>
        <name>Ca(2+)</name>
        <dbReference type="ChEBI" id="CHEBI:29108"/>
        <label>1</label>
    </ligand>
</feature>
<dbReference type="RefSeq" id="WP_324619533.1">
    <property type="nucleotide sequence ID" value="NZ_JAYKOT010000003.1"/>
</dbReference>
<dbReference type="NCBIfam" id="NF006969">
    <property type="entry name" value="PRK09441.1-2"/>
    <property type="match status" value="1"/>
</dbReference>
<dbReference type="Gene3D" id="2.60.40.1180">
    <property type="entry name" value="Golgi alpha-mannosidase II"/>
    <property type="match status" value="1"/>
</dbReference>
<sequence>MGNEVMYQSFEWYLEDDGKFFSKLKDEIKDLKNSGIDAIWLPPVFKATSTNDVGYGVYDLYDLGEFDQKGSVRSKYGKVNELKSLIEEIHKNGMKVYMDVVMNHKAGADKTEVFRAVEVDKNDRNNIISEEHDIKAWTYFDFPGRCGKYSQFIWNFQHFTGVDYDEETGKNGIFKICGDGKNWSENVASENGNFDYLMFADIDLNNSDVRDELFRWADWFTDYLQIDGMRFDALKHMDASFVRDFIKHLCENGKDHLYYFGEYWENNLNHDDRFLFETKYKLDIFDVTLHFNLSEASKKGKDYDLRKIFDGSIVKNHPLMAVTFVDNHDSEPGQSLESFVDPWFKKIAYGLILLRKDGYPCVFYGDYKGIKAKNISGQKDMIDNLIDIRKKYAYGDEDNYFESQNLIGWVRRGSEDHPGRLAVLISNEDAASLRMFVGKDQEGKKYVELTGENDREIEIDKDGFGVFEVGPGSLCAWADKDSL</sequence>
<dbReference type="AlphaFoldDB" id="A0AAW9MQI2"/>
<dbReference type="GO" id="GO:0005509">
    <property type="term" value="F:calcium ion binding"/>
    <property type="evidence" value="ECO:0007669"/>
    <property type="project" value="InterPro"/>
</dbReference>
<dbReference type="GO" id="GO:0005975">
    <property type="term" value="P:carbohydrate metabolic process"/>
    <property type="evidence" value="ECO:0007669"/>
    <property type="project" value="InterPro"/>
</dbReference>
<dbReference type="PANTHER" id="PTHR43447">
    <property type="entry name" value="ALPHA-AMYLASE"/>
    <property type="match status" value="1"/>
</dbReference>
<evidence type="ECO:0000313" key="10">
    <source>
        <dbReference type="EMBL" id="MEB3429336.1"/>
    </source>
</evidence>
<dbReference type="Gene3D" id="3.20.20.80">
    <property type="entry name" value="Glycosidases"/>
    <property type="match status" value="1"/>
</dbReference>
<keyword evidence="4 10" id="KW-0378">Hydrolase</keyword>
<dbReference type="SUPFAM" id="SSF51011">
    <property type="entry name" value="Glycosyl hydrolase domain"/>
    <property type="match status" value="1"/>
</dbReference>
<dbReference type="InterPro" id="IPR017853">
    <property type="entry name" value="GH"/>
</dbReference>
<evidence type="ECO:0000256" key="5">
    <source>
        <dbReference type="ARBA" id="ARBA00023277"/>
    </source>
</evidence>
<reference evidence="10 11" key="1">
    <citation type="submission" date="2024-01" db="EMBL/GenBank/DDBJ databases">
        <title>Complete genome sequence of Citroniella saccharovorans strain M6.X9, isolated from human fecal sample.</title>
        <authorList>
            <person name="Cheng G."/>
            <person name="Westerholm M."/>
            <person name="Schnurer A."/>
        </authorList>
    </citation>
    <scope>NUCLEOTIDE SEQUENCE [LARGE SCALE GENOMIC DNA]</scope>
    <source>
        <strain evidence="10 11">DSM 29873</strain>
    </source>
</reference>
<feature type="binding site" evidence="8">
    <location>
        <position position="236"/>
    </location>
    <ligand>
        <name>Ca(2+)</name>
        <dbReference type="ChEBI" id="CHEBI:29108"/>
        <label>1</label>
    </ligand>
</feature>
<dbReference type="PIRSF" id="PIRSF001021">
    <property type="entry name" value="Alph-amls_thrmst"/>
    <property type="match status" value="1"/>
</dbReference>
<dbReference type="Pfam" id="PF00128">
    <property type="entry name" value="Alpha-amylase"/>
    <property type="match status" value="1"/>
</dbReference>
<comment type="similarity">
    <text evidence="2">Belongs to the glycosyl hydrolase 13 family.</text>
</comment>
<evidence type="ECO:0000259" key="9">
    <source>
        <dbReference type="SMART" id="SM00642"/>
    </source>
</evidence>
<evidence type="ECO:0000256" key="4">
    <source>
        <dbReference type="ARBA" id="ARBA00022801"/>
    </source>
</evidence>
<accession>A0AAW9MQI2</accession>
<dbReference type="CDD" id="cd11318">
    <property type="entry name" value="AmyAc_bac_fung_AmyA"/>
    <property type="match status" value="1"/>
</dbReference>
<gene>
    <name evidence="10" type="ORF">VLK81_04785</name>
</gene>
<dbReference type="InterPro" id="IPR006047">
    <property type="entry name" value="GH13_cat_dom"/>
</dbReference>
<keyword evidence="3 8" id="KW-0479">Metal-binding</keyword>
<protein>
    <submittedName>
        <fullName evidence="10">Alpha-amylase</fullName>
        <ecNumber evidence="10">3.2.1.1</ecNumber>
    </submittedName>
</protein>
<organism evidence="10 11">
    <name type="scientific">Citroniella saccharovorans</name>
    <dbReference type="NCBI Taxonomy" id="2053367"/>
    <lineage>
        <taxon>Bacteria</taxon>
        <taxon>Bacillati</taxon>
        <taxon>Bacillota</taxon>
        <taxon>Tissierellia</taxon>
        <taxon>Tissierellales</taxon>
        <taxon>Peptoniphilaceae</taxon>
        <taxon>Citroniella</taxon>
    </lineage>
</organism>
<keyword evidence="8" id="KW-0106">Calcium</keyword>
<dbReference type="GO" id="GO:0004556">
    <property type="term" value="F:alpha-amylase activity"/>
    <property type="evidence" value="ECO:0007669"/>
    <property type="project" value="UniProtKB-EC"/>
</dbReference>
<keyword evidence="5" id="KW-0119">Carbohydrate metabolism</keyword>
<dbReference type="SUPFAM" id="SSF51445">
    <property type="entry name" value="(Trans)glycosidases"/>
    <property type="match status" value="1"/>
</dbReference>
<feature type="active site" description="Proton donor" evidence="7">
    <location>
        <position position="262"/>
    </location>
</feature>
<proteinExistence type="inferred from homology"/>
<feature type="domain" description="Glycosyl hydrolase family 13 catalytic" evidence="9">
    <location>
        <begin position="4"/>
        <end position="389"/>
    </location>
</feature>
<evidence type="ECO:0000256" key="3">
    <source>
        <dbReference type="ARBA" id="ARBA00022723"/>
    </source>
</evidence>
<dbReference type="EC" id="3.2.1.1" evidence="10"/>
<evidence type="ECO:0000256" key="8">
    <source>
        <dbReference type="PIRSR" id="PIRSR001021-2"/>
    </source>
</evidence>
<dbReference type="InterPro" id="IPR013780">
    <property type="entry name" value="Glyco_hydro_b"/>
</dbReference>
<feature type="binding site" evidence="8">
    <location>
        <position position="203"/>
    </location>
    <ligand>
        <name>Ca(2+)</name>
        <dbReference type="ChEBI" id="CHEBI:29108"/>
        <label>2</label>
    </ligand>
</feature>
<dbReference type="NCBIfam" id="NF006968">
    <property type="entry name" value="PRK09441.1-1"/>
    <property type="match status" value="1"/>
</dbReference>
<keyword evidence="6 10" id="KW-0326">Glycosidase</keyword>
<evidence type="ECO:0000256" key="7">
    <source>
        <dbReference type="PIRSR" id="PIRSR001021-1"/>
    </source>
</evidence>
<keyword evidence="11" id="KW-1185">Reference proteome</keyword>
<dbReference type="InterPro" id="IPR013776">
    <property type="entry name" value="A-amylase_thermo"/>
</dbReference>
<dbReference type="EMBL" id="JAYKOT010000003">
    <property type="protein sequence ID" value="MEB3429336.1"/>
    <property type="molecule type" value="Genomic_DNA"/>
</dbReference>
<evidence type="ECO:0000256" key="6">
    <source>
        <dbReference type="ARBA" id="ARBA00023295"/>
    </source>
</evidence>
<comment type="caution">
    <text evidence="10">The sequence shown here is derived from an EMBL/GenBank/DDBJ whole genome shotgun (WGS) entry which is preliminary data.</text>
</comment>
<feature type="binding site" evidence="8">
    <location>
        <position position="103"/>
    </location>
    <ligand>
        <name>Ca(2+)</name>
        <dbReference type="ChEBI" id="CHEBI:29108"/>
        <label>1</label>
    </ligand>
</feature>
<dbReference type="SMART" id="SM00642">
    <property type="entry name" value="Aamy"/>
    <property type="match status" value="1"/>
</dbReference>